<feature type="domain" description="GFO/IDH/MocA-like oxidoreductase" evidence="3">
    <location>
        <begin position="139"/>
        <end position="264"/>
    </location>
</feature>
<dbReference type="EMBL" id="FXAY01000001">
    <property type="protein sequence ID" value="SMG17839.1"/>
    <property type="molecule type" value="Genomic_DNA"/>
</dbReference>
<dbReference type="Proteomes" id="UP000193244">
    <property type="component" value="Unassembled WGS sequence"/>
</dbReference>
<dbReference type="Pfam" id="PF01408">
    <property type="entry name" value="GFO_IDH_MocA"/>
    <property type="match status" value="1"/>
</dbReference>
<reference evidence="5" key="1">
    <citation type="submission" date="2017-04" db="EMBL/GenBank/DDBJ databases">
        <authorList>
            <person name="Varghese N."/>
            <person name="Submissions S."/>
        </authorList>
    </citation>
    <scope>NUCLEOTIDE SEQUENCE [LARGE SCALE GENOMIC DNA]</scope>
    <source>
        <strain evidence="5">VKM Ac-2510</strain>
    </source>
</reference>
<feature type="domain" description="Gfo/Idh/MocA-like oxidoreductase N-terminal" evidence="2">
    <location>
        <begin position="47"/>
        <end position="130"/>
    </location>
</feature>
<evidence type="ECO:0000256" key="1">
    <source>
        <dbReference type="ARBA" id="ARBA00023027"/>
    </source>
</evidence>
<dbReference type="PANTHER" id="PTHR43377">
    <property type="entry name" value="BILIVERDIN REDUCTASE A"/>
    <property type="match status" value="1"/>
</dbReference>
<dbReference type="SUPFAM" id="SSF55347">
    <property type="entry name" value="Glyceraldehyde-3-phosphate dehydrogenase-like, C-terminal domain"/>
    <property type="match status" value="1"/>
</dbReference>
<gene>
    <name evidence="4" type="ORF">SAMN06296010_0822</name>
</gene>
<evidence type="ECO:0000259" key="3">
    <source>
        <dbReference type="Pfam" id="PF22725"/>
    </source>
</evidence>
<keyword evidence="5" id="KW-1185">Reference proteome</keyword>
<dbReference type="InterPro" id="IPR055170">
    <property type="entry name" value="GFO_IDH_MocA-like_dom"/>
</dbReference>
<dbReference type="SUPFAM" id="SSF51735">
    <property type="entry name" value="NAD(P)-binding Rossmann-fold domains"/>
    <property type="match status" value="1"/>
</dbReference>
<dbReference type="Gene3D" id="3.40.50.720">
    <property type="entry name" value="NAD(P)-binding Rossmann-like Domain"/>
    <property type="match status" value="1"/>
</dbReference>
<dbReference type="Gene3D" id="3.30.360.10">
    <property type="entry name" value="Dihydrodipicolinate Reductase, domain 2"/>
    <property type="match status" value="1"/>
</dbReference>
<dbReference type="InterPro" id="IPR000683">
    <property type="entry name" value="Gfo/Idh/MocA-like_OxRdtase_N"/>
</dbReference>
<dbReference type="OrthoDB" id="9792085at2"/>
<evidence type="ECO:0000313" key="5">
    <source>
        <dbReference type="Proteomes" id="UP000193244"/>
    </source>
</evidence>
<dbReference type="InterPro" id="IPR051450">
    <property type="entry name" value="Gfo/Idh/MocA_Oxidoreductases"/>
</dbReference>
<dbReference type="PANTHER" id="PTHR43377:SF1">
    <property type="entry name" value="BILIVERDIN REDUCTASE A"/>
    <property type="match status" value="1"/>
</dbReference>
<keyword evidence="1" id="KW-0520">NAD</keyword>
<dbReference type="GO" id="GO:0000166">
    <property type="term" value="F:nucleotide binding"/>
    <property type="evidence" value="ECO:0007669"/>
    <property type="project" value="InterPro"/>
</dbReference>
<evidence type="ECO:0000313" key="4">
    <source>
        <dbReference type="EMBL" id="SMG17839.1"/>
    </source>
</evidence>
<protein>
    <submittedName>
        <fullName evidence="4">Predicted dehydrogenase</fullName>
    </submittedName>
</protein>
<dbReference type="InterPro" id="IPR036291">
    <property type="entry name" value="NAD(P)-bd_dom_sf"/>
</dbReference>
<dbReference type="STRING" id="150121.SAMN06296010_0822"/>
<dbReference type="Pfam" id="PF22725">
    <property type="entry name" value="GFO_IDH_MocA_C3"/>
    <property type="match status" value="1"/>
</dbReference>
<dbReference type="RefSeq" id="WP_085483786.1">
    <property type="nucleotide sequence ID" value="NZ_FXAY01000001.1"/>
</dbReference>
<sequence length="346" mass="36234">MRTPDRPLKIAVMSFAHTHARGYIDLLKGTPSVSLLTSDPGEHSDTELRGRAFAEHLGVDYVDSYDELMAWQPDAVIVTSENARHRADVERAAAAGAHILCEKPLATSHEDGVAMLEAADAAGVILMVAFPVRFASTFSRLKAEYDAGQLGQVFSIRGSNNGKLPSERAWFTDPELSGGGALVDHVVHIADLLEALMGAAPVSVTAVTNQKLHADRARAETAGLVTISYDNGVIAAIDCSWSQPDTAPSWGGVSVTLAGTAGTVAVDFFGPRARGLDTATGLPIEAPYGPNFDEALLSSFIDAVCSGEQPQPDGGVGLRTLDIVLAAQESARTGRTIAVADVASSS</sequence>
<organism evidence="4 5">
    <name type="scientific">Agreia pratensis</name>
    <dbReference type="NCBI Taxonomy" id="150121"/>
    <lineage>
        <taxon>Bacteria</taxon>
        <taxon>Bacillati</taxon>
        <taxon>Actinomycetota</taxon>
        <taxon>Actinomycetes</taxon>
        <taxon>Micrococcales</taxon>
        <taxon>Microbacteriaceae</taxon>
        <taxon>Agreia</taxon>
    </lineage>
</organism>
<evidence type="ECO:0000259" key="2">
    <source>
        <dbReference type="Pfam" id="PF01408"/>
    </source>
</evidence>
<name>A0A1X7IST5_9MICO</name>
<proteinExistence type="predicted"/>
<accession>A0A1X7IST5</accession>
<dbReference type="AlphaFoldDB" id="A0A1X7IST5"/>